<evidence type="ECO:0000256" key="5">
    <source>
        <dbReference type="RuleBase" id="RU003512"/>
    </source>
</evidence>
<evidence type="ECO:0000313" key="8">
    <source>
        <dbReference type="Proteomes" id="UP001314262"/>
    </source>
</evidence>
<organism evidence="7">
    <name type="scientific">Fructobacillus tropaeoli</name>
    <dbReference type="NCBI Taxonomy" id="709323"/>
    <lineage>
        <taxon>Bacteria</taxon>
        <taxon>Bacillati</taxon>
        <taxon>Bacillota</taxon>
        <taxon>Bacilli</taxon>
        <taxon>Lactobacillales</taxon>
        <taxon>Lactobacillaceae</taxon>
        <taxon>Fructobacillus</taxon>
    </lineage>
</organism>
<dbReference type="InterPro" id="IPR006129">
    <property type="entry name" value="AdhesinB"/>
</dbReference>
<dbReference type="Gene3D" id="3.40.50.1980">
    <property type="entry name" value="Nitrogenase molybdenum iron protein domain"/>
    <property type="match status" value="2"/>
</dbReference>
<dbReference type="Proteomes" id="UP001314262">
    <property type="component" value="Unassembled WGS sequence"/>
</dbReference>
<dbReference type="PRINTS" id="PR00690">
    <property type="entry name" value="ADHESNFAMILY"/>
</dbReference>
<gene>
    <name evidence="7" type="primary">mtsA2</name>
    <name evidence="7" type="ORF">FTRO_0080650</name>
    <name evidence="6" type="ORF">R53137_KAKDMLNK_01478</name>
</gene>
<dbReference type="AlphaFoldDB" id="A0A3F3H2L0"/>
<evidence type="ECO:0000313" key="7">
    <source>
        <dbReference type="EMBL" id="GAP04794.1"/>
    </source>
</evidence>
<evidence type="ECO:0000256" key="1">
    <source>
        <dbReference type="ARBA" id="ARBA00004196"/>
    </source>
</evidence>
<protein>
    <submittedName>
        <fullName evidence="7">ABC transporter substrate-binding protein</fullName>
    </submittedName>
    <submittedName>
        <fullName evidence="6">Zn-binding component ZnuA (ZnuA)</fullName>
    </submittedName>
</protein>
<keyword evidence="2 5" id="KW-0813">Transport</keyword>
<keyword evidence="8" id="KW-1185">Reference proteome</keyword>
<dbReference type="InterPro" id="IPR050492">
    <property type="entry name" value="Bact_metal-bind_prot9"/>
</dbReference>
<dbReference type="PANTHER" id="PTHR42953:SF1">
    <property type="entry name" value="METAL-BINDING PROTEIN HI_0362-RELATED"/>
    <property type="match status" value="1"/>
</dbReference>
<dbReference type="GO" id="GO:0030001">
    <property type="term" value="P:metal ion transport"/>
    <property type="evidence" value="ECO:0007669"/>
    <property type="project" value="InterPro"/>
</dbReference>
<accession>A0A3F3H2L0</accession>
<keyword evidence="3" id="KW-0479">Metal-binding</keyword>
<dbReference type="GO" id="GO:0046872">
    <property type="term" value="F:metal ion binding"/>
    <property type="evidence" value="ECO:0007669"/>
    <property type="project" value="UniProtKB-KW"/>
</dbReference>
<dbReference type="SUPFAM" id="SSF53807">
    <property type="entry name" value="Helical backbone' metal receptor"/>
    <property type="match status" value="1"/>
</dbReference>
<dbReference type="InterPro" id="IPR006127">
    <property type="entry name" value="ZnuA-like"/>
</dbReference>
<evidence type="ECO:0000256" key="2">
    <source>
        <dbReference type="ARBA" id="ARBA00022448"/>
    </source>
</evidence>
<keyword evidence="4" id="KW-0732">Signal</keyword>
<dbReference type="EMBL" id="CAUZLT010000006">
    <property type="protein sequence ID" value="CAK1253355.1"/>
    <property type="molecule type" value="Genomic_DNA"/>
</dbReference>
<dbReference type="GO" id="GO:0007155">
    <property type="term" value="P:cell adhesion"/>
    <property type="evidence" value="ECO:0007669"/>
    <property type="project" value="InterPro"/>
</dbReference>
<evidence type="ECO:0000256" key="4">
    <source>
        <dbReference type="ARBA" id="ARBA00022729"/>
    </source>
</evidence>
<dbReference type="STRING" id="709323.GCA_001047135_01359"/>
<dbReference type="PRINTS" id="PR00691">
    <property type="entry name" value="ADHESINB"/>
</dbReference>
<dbReference type="Proteomes" id="UP000064514">
    <property type="component" value="Unassembled WGS sequence"/>
</dbReference>
<dbReference type="Pfam" id="PF01297">
    <property type="entry name" value="ZnuA"/>
    <property type="match status" value="1"/>
</dbReference>
<name>A0A3F3H2L0_9LACO</name>
<dbReference type="GO" id="GO:0030313">
    <property type="term" value="C:cell envelope"/>
    <property type="evidence" value="ECO:0007669"/>
    <property type="project" value="UniProtKB-SubCell"/>
</dbReference>
<dbReference type="PANTHER" id="PTHR42953">
    <property type="entry name" value="HIGH-AFFINITY ZINC UPTAKE SYSTEM PROTEIN ZNUA-RELATED"/>
    <property type="match status" value="1"/>
</dbReference>
<dbReference type="EMBL" id="DF968085">
    <property type="protein sequence ID" value="GAP04794.1"/>
    <property type="molecule type" value="Genomic_DNA"/>
</dbReference>
<sequence length="302" mass="32819">MMQKKKTTIVVTILVLILAVVGGLVAWQSNSQKDDKKSDKLTIVASTNVYAELAKTVAGDHADVSAIITKQSVSPEDYEPTNAVAKKVAKADIAFGNGLGYDAWLQKLAKTSKSTQVLYVGNDILNKKSGSNPHLWNDPENMIKAAQGLADTLSKKDPKHKADYEANAKAYATKLKPVTDKIAELKSEVAGKEVMETEPVYEYMLDALGANVVGTDFAEAIEEGNDPSPAVLTDIQNKIKNHELAFLVYNTQTTGGTVDKIVKLAKDNNIPIVKVTETSPEKTSYVDWKLSELKQVQEIVAK</sequence>
<evidence type="ECO:0000256" key="3">
    <source>
        <dbReference type="ARBA" id="ARBA00022723"/>
    </source>
</evidence>
<evidence type="ECO:0000313" key="6">
    <source>
        <dbReference type="EMBL" id="CAK1253355.1"/>
    </source>
</evidence>
<reference evidence="7" key="1">
    <citation type="journal article" date="2015" name="BMC Genomics">
        <title>Comparative genomics of Fructobacillus spp. and Leuconostoc spp. reveals niche-specific evolution of Fructobacillus spp.</title>
        <authorList>
            <person name="Endo A."/>
            <person name="Tanizawa Y."/>
            <person name="Tanaka N."/>
            <person name="Maeno S."/>
            <person name="Kumar H."/>
            <person name="Shiwa Y."/>
            <person name="Okada S."/>
            <person name="Yoshikawa H."/>
            <person name="Dicks L."/>
            <person name="Nakagawa J."/>
            <person name="Arita M."/>
        </authorList>
    </citation>
    <scope>NUCLEOTIDE SEQUENCE [LARGE SCALE GENOMIC DNA]</scope>
    <source>
        <strain evidence="7">F214-1</strain>
    </source>
</reference>
<proteinExistence type="inferred from homology"/>
<comment type="similarity">
    <text evidence="5">Belongs to the bacterial solute-binding protein 9 family.</text>
</comment>
<comment type="subcellular location">
    <subcellularLocation>
        <location evidence="1">Cell envelope</location>
    </subcellularLocation>
</comment>
<reference evidence="6 8" key="2">
    <citation type="submission" date="2023-10" db="EMBL/GenBank/DDBJ databases">
        <authorList>
            <person name="Botero Cardona J."/>
        </authorList>
    </citation>
    <scope>NUCLEOTIDE SEQUENCE [LARGE SCALE GENOMIC DNA]</scope>
    <source>
        <strain evidence="6 8">R-53137</strain>
    </source>
</reference>
<dbReference type="InterPro" id="IPR006128">
    <property type="entry name" value="Lipoprotein_PsaA-like"/>
</dbReference>